<evidence type="ECO:0000259" key="13">
    <source>
        <dbReference type="Pfam" id="PF02782"/>
    </source>
</evidence>
<dbReference type="GO" id="GO:0005829">
    <property type="term" value="C:cytosol"/>
    <property type="evidence" value="ECO:0007669"/>
    <property type="project" value="TreeGrafter"/>
</dbReference>
<feature type="binding site" evidence="10">
    <location>
        <position position="16"/>
    </location>
    <ligand>
        <name>ADP</name>
        <dbReference type="ChEBI" id="CHEBI:456216"/>
    </ligand>
</feature>
<feature type="binding site" evidence="10">
    <location>
        <position position="13"/>
    </location>
    <ligand>
        <name>ATP</name>
        <dbReference type="ChEBI" id="CHEBI:30616"/>
    </ligand>
</feature>
<feature type="binding site" evidence="10">
    <location>
        <position position="247"/>
    </location>
    <ligand>
        <name>glycerol</name>
        <dbReference type="ChEBI" id="CHEBI:17754"/>
    </ligand>
</feature>
<comment type="catalytic activity">
    <reaction evidence="8 10">
        <text>glycerol + ATP = sn-glycerol 3-phosphate + ADP + H(+)</text>
        <dbReference type="Rhea" id="RHEA:21644"/>
        <dbReference type="ChEBI" id="CHEBI:15378"/>
        <dbReference type="ChEBI" id="CHEBI:17754"/>
        <dbReference type="ChEBI" id="CHEBI:30616"/>
        <dbReference type="ChEBI" id="CHEBI:57597"/>
        <dbReference type="ChEBI" id="CHEBI:456216"/>
        <dbReference type="EC" id="2.7.1.30"/>
    </reaction>
</comment>
<comment type="similarity">
    <text evidence="2 10 11">Belongs to the FGGY kinase family.</text>
</comment>
<accession>A0A1H6ZBY7</accession>
<dbReference type="InterPro" id="IPR018484">
    <property type="entry name" value="FGGY_N"/>
</dbReference>
<feature type="binding site" evidence="10">
    <location>
        <position position="83"/>
    </location>
    <ligand>
        <name>glycerol</name>
        <dbReference type="ChEBI" id="CHEBI:17754"/>
    </ligand>
</feature>
<dbReference type="Pfam" id="PF02782">
    <property type="entry name" value="FGGY_C"/>
    <property type="match status" value="1"/>
</dbReference>
<feature type="binding site" evidence="10">
    <location>
        <position position="14"/>
    </location>
    <ligand>
        <name>ATP</name>
        <dbReference type="ChEBI" id="CHEBI:30616"/>
    </ligand>
</feature>
<comment type="caution">
    <text evidence="10">Lacks conserved residue(s) required for the propagation of feature annotation.</text>
</comment>
<dbReference type="Pfam" id="PF00370">
    <property type="entry name" value="FGGY_N"/>
    <property type="match status" value="1"/>
</dbReference>
<organism evidence="14 15">
    <name type="scientific">Demequina mangrovi</name>
    <dbReference type="NCBI Taxonomy" id="1043493"/>
    <lineage>
        <taxon>Bacteria</taxon>
        <taxon>Bacillati</taxon>
        <taxon>Actinomycetota</taxon>
        <taxon>Actinomycetes</taxon>
        <taxon>Micrococcales</taxon>
        <taxon>Demequinaceae</taxon>
        <taxon>Demequina</taxon>
    </lineage>
</organism>
<dbReference type="Gene3D" id="3.30.420.40">
    <property type="match status" value="2"/>
</dbReference>
<feature type="binding site" evidence="10">
    <location>
        <position position="134"/>
    </location>
    <ligand>
        <name>sn-glycerol 3-phosphate</name>
        <dbReference type="ChEBI" id="CHEBI:57597"/>
    </ligand>
</feature>
<name>A0A1H6ZBY7_9MICO</name>
<dbReference type="PANTHER" id="PTHR10196:SF69">
    <property type="entry name" value="GLYCEROL KINASE"/>
    <property type="match status" value="1"/>
</dbReference>
<feature type="binding site" evidence="10">
    <location>
        <position position="12"/>
    </location>
    <ligand>
        <name>ATP</name>
        <dbReference type="ChEBI" id="CHEBI:30616"/>
    </ligand>
</feature>
<feature type="binding site" evidence="10">
    <location>
        <position position="312"/>
    </location>
    <ligand>
        <name>ADP</name>
        <dbReference type="ChEBI" id="CHEBI:456216"/>
    </ligand>
</feature>
<evidence type="ECO:0000256" key="4">
    <source>
        <dbReference type="ARBA" id="ARBA00022741"/>
    </source>
</evidence>
<feature type="binding site" evidence="10">
    <location>
        <position position="246"/>
    </location>
    <ligand>
        <name>glycerol</name>
        <dbReference type="ChEBI" id="CHEBI:17754"/>
    </ligand>
</feature>
<dbReference type="EMBL" id="FNZI01000004">
    <property type="protein sequence ID" value="SEJ50931.1"/>
    <property type="molecule type" value="Genomic_DNA"/>
</dbReference>
<keyword evidence="5 10" id="KW-0418">Kinase</keyword>
<comment type="function">
    <text evidence="9 10">Key enzyme in the regulation of glycerol uptake and metabolism. Catalyzes the phosphorylation of glycerol to yield sn-glycerol 3-phosphate.</text>
</comment>
<dbReference type="InterPro" id="IPR000577">
    <property type="entry name" value="Carb_kinase_FGGY"/>
</dbReference>
<evidence type="ECO:0000256" key="8">
    <source>
        <dbReference type="ARBA" id="ARBA00052101"/>
    </source>
</evidence>
<evidence type="ECO:0000256" key="1">
    <source>
        <dbReference type="ARBA" id="ARBA00005190"/>
    </source>
</evidence>
<feature type="binding site" evidence="10">
    <location>
        <position position="316"/>
    </location>
    <ligand>
        <name>ATP</name>
        <dbReference type="ChEBI" id="CHEBI:30616"/>
    </ligand>
</feature>
<dbReference type="HAMAP" id="MF_00186">
    <property type="entry name" value="Glycerol_kin"/>
    <property type="match status" value="1"/>
</dbReference>
<dbReference type="FunFam" id="3.30.420.40:FF:000007">
    <property type="entry name" value="Glycerol kinase"/>
    <property type="match status" value="1"/>
</dbReference>
<dbReference type="InterPro" id="IPR018485">
    <property type="entry name" value="FGGY_C"/>
</dbReference>
<evidence type="ECO:0000256" key="9">
    <source>
        <dbReference type="ARBA" id="ARBA00054633"/>
    </source>
</evidence>
<feature type="binding site" evidence="10">
    <location>
        <position position="413"/>
    </location>
    <ligand>
        <name>ADP</name>
        <dbReference type="ChEBI" id="CHEBI:456216"/>
    </ligand>
</feature>
<evidence type="ECO:0000256" key="2">
    <source>
        <dbReference type="ARBA" id="ARBA00009156"/>
    </source>
</evidence>
<evidence type="ECO:0000256" key="3">
    <source>
        <dbReference type="ARBA" id="ARBA00022679"/>
    </source>
</evidence>
<keyword evidence="6 10" id="KW-0319">Glycerol metabolism</keyword>
<sequence>MTRYVLAIDQGTTSTRAIVFDRDASIVAQAQREHRQLLPRAGWVEHDPVEIWAHTRLVVAEAFAQANITRLDVAALGIANQRETTIVWDRRTGEPVHPAIVWQDTRTQPEIDVLADEGGVDRFRHITGLPLATYFSASKLAWILDNVAGARDDAEAGHLAFGTPDTWLAWNLTGGVEGGIHVTDVTNASRTLLMDIQALEWSDEVLEAFRIPRAMLPEIRSSSEVYGVGHTNSLLRDVPLAGILGDQQAAMFGQAAFDPGESKGTYGSGAFLLVNTGDLVIHSDNGLLTTVAYRLGDAPAQYALEGSIAVTGALVQWLRDNLGIIDESGDIETLASSVPDNGGVYIVPAFSGLFAPLWRPDARGTVVGLTQFVTKAHLARAALEATVFQTRDVVAAGEADAGLPLQALNVDGGMAVDNLLMQFMADVLGLDVVRPEVTEATALGAAHAAGLATGYWRDLDELRDHWHEDRRWGPLMPRREAERLYRNWRKAVARSLDWVDEDVDE</sequence>
<proteinExistence type="inferred from homology"/>
<evidence type="ECO:0000256" key="6">
    <source>
        <dbReference type="ARBA" id="ARBA00022798"/>
    </source>
</evidence>
<keyword evidence="3 10" id="KW-0808">Transferase</keyword>
<dbReference type="OrthoDB" id="9805576at2"/>
<dbReference type="InterPro" id="IPR005999">
    <property type="entry name" value="Glycerol_kin"/>
</dbReference>
<feature type="binding site" evidence="10">
    <location>
        <position position="82"/>
    </location>
    <ligand>
        <name>glycerol</name>
        <dbReference type="ChEBI" id="CHEBI:17754"/>
    </ligand>
</feature>
<feature type="binding site" evidence="10">
    <location>
        <position position="134"/>
    </location>
    <ligand>
        <name>glycerol</name>
        <dbReference type="ChEBI" id="CHEBI:17754"/>
    </ligand>
</feature>
<feature type="domain" description="Carbohydrate kinase FGGY C-terminal" evidence="13">
    <location>
        <begin position="265"/>
        <end position="452"/>
    </location>
</feature>
<evidence type="ECO:0000313" key="15">
    <source>
        <dbReference type="Proteomes" id="UP000183315"/>
    </source>
</evidence>
<evidence type="ECO:0000313" key="14">
    <source>
        <dbReference type="EMBL" id="SEJ50931.1"/>
    </source>
</evidence>
<protein>
    <recommendedName>
        <fullName evidence="10">Glycerol kinase</fullName>
        <ecNumber evidence="10">2.7.1.30</ecNumber>
    </recommendedName>
    <alternativeName>
        <fullName evidence="10">ATP:glycerol 3-phosphotransferase</fullName>
    </alternativeName>
    <alternativeName>
        <fullName evidence="10">Glycerokinase</fullName>
        <shortName evidence="10">GK</shortName>
    </alternativeName>
</protein>
<dbReference type="PROSITE" id="PS00445">
    <property type="entry name" value="FGGY_KINASES_2"/>
    <property type="match status" value="1"/>
</dbReference>
<dbReference type="NCBIfam" id="TIGR01311">
    <property type="entry name" value="glycerol_kin"/>
    <property type="match status" value="1"/>
</dbReference>
<dbReference type="RefSeq" id="WP_042216762.1">
    <property type="nucleotide sequence ID" value="NZ_BBLU01000021.1"/>
</dbReference>
<feature type="binding site" evidence="10">
    <location>
        <position position="12"/>
    </location>
    <ligand>
        <name>sn-glycerol 3-phosphate</name>
        <dbReference type="ChEBI" id="CHEBI:57597"/>
    </ligand>
</feature>
<dbReference type="AlphaFoldDB" id="A0A1H6ZBY7"/>
<feature type="domain" description="Carbohydrate kinase FGGY N-terminal" evidence="12">
    <location>
        <begin position="4"/>
        <end position="253"/>
    </location>
</feature>
<comment type="pathway">
    <text evidence="1 10">Polyol metabolism; glycerol degradation via glycerol kinase pathway; sn-glycerol 3-phosphate from glycerol: step 1/1.</text>
</comment>
<dbReference type="CDD" id="cd07769">
    <property type="entry name" value="ASKHA_NBD_FGGY_GK"/>
    <property type="match status" value="1"/>
</dbReference>
<evidence type="ECO:0000256" key="7">
    <source>
        <dbReference type="ARBA" id="ARBA00022840"/>
    </source>
</evidence>
<feature type="binding site" evidence="10">
    <location>
        <position position="312"/>
    </location>
    <ligand>
        <name>ATP</name>
        <dbReference type="ChEBI" id="CHEBI:30616"/>
    </ligand>
</feature>
<dbReference type="InterPro" id="IPR018483">
    <property type="entry name" value="Carb_kinase_FGGY_CS"/>
</dbReference>
<dbReference type="EC" id="2.7.1.30" evidence="10"/>
<dbReference type="GO" id="GO:0005524">
    <property type="term" value="F:ATP binding"/>
    <property type="evidence" value="ECO:0007669"/>
    <property type="project" value="UniProtKB-UniRule"/>
</dbReference>
<dbReference type="GO" id="GO:0006072">
    <property type="term" value="P:glycerol-3-phosphate metabolic process"/>
    <property type="evidence" value="ECO:0007669"/>
    <property type="project" value="InterPro"/>
</dbReference>
<keyword evidence="7 10" id="KW-0067">ATP-binding</keyword>
<evidence type="ECO:0000259" key="12">
    <source>
        <dbReference type="Pfam" id="PF00370"/>
    </source>
</evidence>
<dbReference type="NCBIfam" id="NF000756">
    <property type="entry name" value="PRK00047.1"/>
    <property type="match status" value="1"/>
</dbReference>
<comment type="activity regulation">
    <text evidence="10">Inhibited by fructose 1,6-bisphosphate (FBP).</text>
</comment>
<dbReference type="GO" id="GO:0019563">
    <property type="term" value="P:glycerol catabolic process"/>
    <property type="evidence" value="ECO:0007669"/>
    <property type="project" value="UniProtKB-UniRule"/>
</dbReference>
<feature type="binding site" evidence="10">
    <location>
        <position position="413"/>
    </location>
    <ligand>
        <name>ATP</name>
        <dbReference type="ChEBI" id="CHEBI:30616"/>
    </ligand>
</feature>
<dbReference type="PIRSF" id="PIRSF000538">
    <property type="entry name" value="GlpK"/>
    <property type="match status" value="1"/>
</dbReference>
<dbReference type="STRING" id="1043493.SAMN05421637_2072"/>
<dbReference type="FunFam" id="3.30.420.40:FF:000008">
    <property type="entry name" value="Glycerol kinase"/>
    <property type="match status" value="1"/>
</dbReference>
<dbReference type="eggNOG" id="COG0554">
    <property type="taxonomic scope" value="Bacteria"/>
</dbReference>
<dbReference type="InterPro" id="IPR043129">
    <property type="entry name" value="ATPase_NBD"/>
</dbReference>
<evidence type="ECO:0000256" key="11">
    <source>
        <dbReference type="RuleBase" id="RU003733"/>
    </source>
</evidence>
<dbReference type="PANTHER" id="PTHR10196">
    <property type="entry name" value="SUGAR KINASE"/>
    <property type="match status" value="1"/>
</dbReference>
<evidence type="ECO:0000256" key="5">
    <source>
        <dbReference type="ARBA" id="ARBA00022777"/>
    </source>
</evidence>
<gene>
    <name evidence="10" type="primary">glpK</name>
    <name evidence="14" type="ORF">SAMN05421637_2072</name>
</gene>
<feature type="binding site" evidence="10">
    <location>
        <position position="246"/>
    </location>
    <ligand>
        <name>sn-glycerol 3-phosphate</name>
        <dbReference type="ChEBI" id="CHEBI:57597"/>
    </ligand>
</feature>
<feature type="binding site" evidence="10">
    <location>
        <position position="12"/>
    </location>
    <ligand>
        <name>ADP</name>
        <dbReference type="ChEBI" id="CHEBI:456216"/>
    </ligand>
</feature>
<dbReference type="PROSITE" id="PS00933">
    <property type="entry name" value="FGGY_KINASES_1"/>
    <property type="match status" value="1"/>
</dbReference>
<feature type="binding site" evidence="10">
    <location>
        <position position="83"/>
    </location>
    <ligand>
        <name>sn-glycerol 3-phosphate</name>
        <dbReference type="ChEBI" id="CHEBI:57597"/>
    </ligand>
</feature>
<dbReference type="SUPFAM" id="SSF53067">
    <property type="entry name" value="Actin-like ATPase domain"/>
    <property type="match status" value="2"/>
</dbReference>
<keyword evidence="15" id="KW-1185">Reference proteome</keyword>
<dbReference type="GO" id="GO:0004370">
    <property type="term" value="F:glycerol kinase activity"/>
    <property type="evidence" value="ECO:0007669"/>
    <property type="project" value="UniProtKB-UniRule"/>
</dbReference>
<reference evidence="15" key="1">
    <citation type="submission" date="2016-10" db="EMBL/GenBank/DDBJ databases">
        <authorList>
            <person name="Varghese N."/>
        </authorList>
    </citation>
    <scope>NUCLEOTIDE SEQUENCE [LARGE SCALE GENOMIC DNA]</scope>
    <source>
        <strain evidence="15">DSM 24868</strain>
    </source>
</reference>
<keyword evidence="4 10" id="KW-0547">Nucleotide-binding</keyword>
<dbReference type="Proteomes" id="UP000183315">
    <property type="component" value="Unassembled WGS sequence"/>
</dbReference>
<feature type="binding site" evidence="10">
    <location>
        <position position="82"/>
    </location>
    <ligand>
        <name>sn-glycerol 3-phosphate</name>
        <dbReference type="ChEBI" id="CHEBI:57597"/>
    </ligand>
</feature>
<evidence type="ECO:0000256" key="10">
    <source>
        <dbReference type="HAMAP-Rule" id="MF_00186"/>
    </source>
</evidence>
<dbReference type="UniPathway" id="UPA00618">
    <property type="reaction ID" value="UER00672"/>
</dbReference>